<reference evidence="1 2" key="1">
    <citation type="submission" date="2020-05" db="EMBL/GenBank/DDBJ databases">
        <title>Comparative genomic analysis of denitrifying bacteria from Halomonas genus.</title>
        <authorList>
            <person name="Wang L."/>
            <person name="Shao Z."/>
        </authorList>
    </citation>
    <scope>NUCLEOTIDE SEQUENCE [LARGE SCALE GENOMIC DNA]</scope>
    <source>
        <strain evidence="1 2">A4</strain>
    </source>
</reference>
<proteinExistence type="predicted"/>
<dbReference type="RefSeq" id="WP_238979143.1">
    <property type="nucleotide sequence ID" value="NZ_JABFUC010000027.1"/>
</dbReference>
<name>A0ABS9PDM9_9GAMM</name>
<dbReference type="Proteomes" id="UP000814385">
    <property type="component" value="Unassembled WGS sequence"/>
</dbReference>
<comment type="caution">
    <text evidence="1">The sequence shown here is derived from an EMBL/GenBank/DDBJ whole genome shotgun (WGS) entry which is preliminary data.</text>
</comment>
<keyword evidence="2" id="KW-1185">Reference proteome</keyword>
<sequence length="105" mass="11994">MLLIAVVVALMVTGIVAWSVQAGKRFMKAALYHYYLDQSELLREVHGDHAPVAALAYQMAVQKYQVMNDHPQNSHFCFDVLHHQRQVYGTRSAMLAAARHRQFPE</sequence>
<organism evidence="1 2">
    <name type="scientific">Billgrantia campisalis</name>
    <dbReference type="NCBI Taxonomy" id="74661"/>
    <lineage>
        <taxon>Bacteria</taxon>
        <taxon>Pseudomonadati</taxon>
        <taxon>Pseudomonadota</taxon>
        <taxon>Gammaproteobacteria</taxon>
        <taxon>Oceanospirillales</taxon>
        <taxon>Halomonadaceae</taxon>
        <taxon>Billgrantia</taxon>
    </lineage>
</organism>
<evidence type="ECO:0000313" key="1">
    <source>
        <dbReference type="EMBL" id="MCG6659875.1"/>
    </source>
</evidence>
<protein>
    <submittedName>
        <fullName evidence="1">Uncharacterized protein</fullName>
    </submittedName>
</protein>
<gene>
    <name evidence="1" type="ORF">HOP52_19210</name>
</gene>
<evidence type="ECO:0000313" key="2">
    <source>
        <dbReference type="Proteomes" id="UP000814385"/>
    </source>
</evidence>
<dbReference type="EMBL" id="JABFUC010000027">
    <property type="protein sequence ID" value="MCG6659875.1"/>
    <property type="molecule type" value="Genomic_DNA"/>
</dbReference>
<accession>A0ABS9PDM9</accession>